<sequence>MAGGDGVTPGKRLFDIVLALVLAVILAPVMLVIAGLVWRGRDGPILYGSERMRSPTEAFILWKFRTMTVAATDQGVTGGDKSARITPLGAKLRRVRLDELPQLWNILRGDISFVGPRPPLRRYVEMFPDLYARVLRSRPGVTGLASLVYAAHEERILARATTPEETEAAYIRRCVPRKAALDLIYQRNRSLWLDVKLVAWTTARFIPRRWRPIRKGRPL</sequence>
<dbReference type="PANTHER" id="PTHR30576:SF20">
    <property type="entry name" value="QUINOVOSAMINEPHOSPHOTRANSFERAE-RELATED"/>
    <property type="match status" value="1"/>
</dbReference>
<keyword evidence="2" id="KW-0270">Exopolysaccharide synthesis</keyword>
<keyword evidence="3" id="KW-0812">Transmembrane</keyword>
<dbReference type="GO" id="GO:0016780">
    <property type="term" value="F:phosphotransferase activity, for other substituted phosphate groups"/>
    <property type="evidence" value="ECO:0007669"/>
    <property type="project" value="TreeGrafter"/>
</dbReference>
<evidence type="ECO:0000256" key="1">
    <source>
        <dbReference type="ARBA" id="ARBA00006464"/>
    </source>
</evidence>
<keyword evidence="3" id="KW-0472">Membrane</keyword>
<dbReference type="EMBL" id="QGDJ01000008">
    <property type="protein sequence ID" value="PWJ16518.1"/>
    <property type="molecule type" value="Genomic_DNA"/>
</dbReference>
<feature type="domain" description="Bacterial sugar transferase" evidence="4">
    <location>
        <begin position="11"/>
        <end position="204"/>
    </location>
</feature>
<dbReference type="AlphaFoldDB" id="A0A2Y9AXY4"/>
<evidence type="ECO:0000313" key="5">
    <source>
        <dbReference type="EMBL" id="PWJ16518.1"/>
    </source>
</evidence>
<dbReference type="PANTHER" id="PTHR30576">
    <property type="entry name" value="COLANIC BIOSYNTHESIS UDP-GLUCOSE LIPID CARRIER TRANSFERASE"/>
    <property type="match status" value="1"/>
</dbReference>
<organism evidence="6 8">
    <name type="scientific">Jannaschia seohaensis</name>
    <dbReference type="NCBI Taxonomy" id="475081"/>
    <lineage>
        <taxon>Bacteria</taxon>
        <taxon>Pseudomonadati</taxon>
        <taxon>Pseudomonadota</taxon>
        <taxon>Alphaproteobacteria</taxon>
        <taxon>Rhodobacterales</taxon>
        <taxon>Roseobacteraceae</taxon>
        <taxon>Jannaschia</taxon>
    </lineage>
</organism>
<keyword evidence="7" id="KW-1185">Reference proteome</keyword>
<proteinExistence type="inferred from homology"/>
<keyword evidence="3" id="KW-1133">Transmembrane helix</keyword>
<dbReference type="InterPro" id="IPR003362">
    <property type="entry name" value="Bact_transf"/>
</dbReference>
<evidence type="ECO:0000313" key="7">
    <source>
        <dbReference type="Proteomes" id="UP000245839"/>
    </source>
</evidence>
<gene>
    <name evidence="5" type="ORF">BCF38_10832</name>
    <name evidence="6" type="ORF">SAMN05421539_10832</name>
</gene>
<accession>A0A2Y9AXY4</accession>
<feature type="transmembrane region" description="Helical" evidence="3">
    <location>
        <begin position="16"/>
        <end position="38"/>
    </location>
</feature>
<name>A0A2Y9AXY4_9RHOB</name>
<evidence type="ECO:0000256" key="3">
    <source>
        <dbReference type="SAM" id="Phobius"/>
    </source>
</evidence>
<reference evidence="5 7" key="3">
    <citation type="submission" date="2018-03" db="EMBL/GenBank/DDBJ databases">
        <title>Genomic Encyclopedia of Archaeal and Bacterial Type Strains, Phase II (KMG-II): from individual species to whole genera.</title>
        <authorList>
            <person name="Goeker M."/>
        </authorList>
    </citation>
    <scope>NUCLEOTIDE SEQUENCE [LARGE SCALE GENOMIC DNA]</scope>
    <source>
        <strain evidence="5 7">DSM 25227</strain>
    </source>
</reference>
<evidence type="ECO:0000259" key="4">
    <source>
        <dbReference type="Pfam" id="PF02397"/>
    </source>
</evidence>
<dbReference type="GO" id="GO:0000271">
    <property type="term" value="P:polysaccharide biosynthetic process"/>
    <property type="evidence" value="ECO:0007669"/>
    <property type="project" value="UniProtKB-KW"/>
</dbReference>
<evidence type="ECO:0000313" key="6">
    <source>
        <dbReference type="EMBL" id="SSA48755.1"/>
    </source>
</evidence>
<dbReference type="Proteomes" id="UP000245839">
    <property type="component" value="Unassembled WGS sequence"/>
</dbReference>
<keyword evidence="6" id="KW-0808">Transferase</keyword>
<dbReference type="Proteomes" id="UP000251571">
    <property type="component" value="Unassembled WGS sequence"/>
</dbReference>
<evidence type="ECO:0000256" key="2">
    <source>
        <dbReference type="ARBA" id="ARBA00023169"/>
    </source>
</evidence>
<dbReference type="EMBL" id="UETC01000008">
    <property type="protein sequence ID" value="SSA48755.1"/>
    <property type="molecule type" value="Genomic_DNA"/>
</dbReference>
<evidence type="ECO:0000313" key="8">
    <source>
        <dbReference type="Proteomes" id="UP000251571"/>
    </source>
</evidence>
<protein>
    <submittedName>
        <fullName evidence="5">Lipopolysaccharide/colanic/teichoic acid biosynthesis glycosyltransferase</fullName>
    </submittedName>
    <submittedName>
        <fullName evidence="6">Sugar transferase involved in LPS biosynthesis (Colanic, teichoic acid)</fullName>
    </submittedName>
</protein>
<dbReference type="Pfam" id="PF02397">
    <property type="entry name" value="Bac_transf"/>
    <property type="match status" value="1"/>
</dbReference>
<reference evidence="8" key="1">
    <citation type="submission" date="2016-10" db="EMBL/GenBank/DDBJ databases">
        <authorList>
            <person name="Varghese N."/>
            <person name="Submissions S."/>
        </authorList>
    </citation>
    <scope>NUCLEOTIDE SEQUENCE [LARGE SCALE GENOMIC DNA]</scope>
    <source>
        <strain evidence="8">DSM 25227</strain>
    </source>
</reference>
<reference evidence="6" key="2">
    <citation type="submission" date="2016-10" db="EMBL/GenBank/DDBJ databases">
        <authorList>
            <person name="Cai Z."/>
        </authorList>
    </citation>
    <scope>NUCLEOTIDE SEQUENCE [LARGE SCALE GENOMIC DNA]</scope>
    <source>
        <strain evidence="6">DSM 25227</strain>
    </source>
</reference>
<comment type="similarity">
    <text evidence="1">Belongs to the bacterial sugar transferase family.</text>
</comment>